<dbReference type="SMART" id="SM00387">
    <property type="entry name" value="HATPase_c"/>
    <property type="match status" value="1"/>
</dbReference>
<evidence type="ECO:0000259" key="16">
    <source>
        <dbReference type="PROSITE" id="PS50112"/>
    </source>
</evidence>
<keyword evidence="19" id="KW-1185">Reference proteome</keyword>
<dbReference type="Proteomes" id="UP000007058">
    <property type="component" value="Chromosome"/>
</dbReference>
<dbReference type="PANTHER" id="PTHR43304">
    <property type="entry name" value="PHYTOCHROME-LIKE PROTEIN CPH1"/>
    <property type="match status" value="1"/>
</dbReference>
<dbReference type="InterPro" id="IPR003661">
    <property type="entry name" value="HisK_dim/P_dom"/>
</dbReference>
<proteinExistence type="predicted"/>
<dbReference type="SMART" id="SM00086">
    <property type="entry name" value="PAC"/>
    <property type="match status" value="2"/>
</dbReference>
<evidence type="ECO:0000256" key="8">
    <source>
        <dbReference type="ARBA" id="ARBA00022741"/>
    </source>
</evidence>
<dbReference type="InterPro" id="IPR003594">
    <property type="entry name" value="HATPase_dom"/>
</dbReference>
<comment type="catalytic activity">
    <reaction evidence="1">
        <text>ATP + protein L-histidine = ADP + protein N-phospho-L-histidine.</text>
        <dbReference type="EC" id="2.7.13.3"/>
    </reaction>
</comment>
<dbReference type="PROSITE" id="PS50112">
    <property type="entry name" value="PAS"/>
    <property type="match status" value="2"/>
</dbReference>
<evidence type="ECO:0000313" key="19">
    <source>
        <dbReference type="Proteomes" id="UP000007058"/>
    </source>
</evidence>
<keyword evidence="5" id="KW-0597">Phosphoprotein</keyword>
<evidence type="ECO:0000256" key="10">
    <source>
        <dbReference type="ARBA" id="ARBA00022840"/>
    </source>
</evidence>
<keyword evidence="7" id="KW-0812">Transmembrane</keyword>
<sequence>MVPWLLDQPSACILLRMNEQQPEPPSKAPSQGAGHDVAGLTRPGNSWRARLLAMVVIPCLAALTIWQAVGSYRKEIADTKHLVEALTRVSEEHIAGVMRSIDQLLSEMEEVAPDGRVADPQRALAALANRMKFIPEIRSAVFIDARGVMVAGTMPGMAGTDVHDREYFKALAENPTLPIFISAPLQSRVVTGNSIIAARPIRTEDGRLAGMVAVSVDPKIFEDELRSVLPSDGGRATLLREDGIILARLPNSDAWRGVSVAKGAVMAHLATAPRGTLLGTSATDGHERVIAYRRLEKHPLVVAVGMSLTEVLMTWSRDTALQGGATLLLALVTFGLAMVSDRRLAERQRVQQALAASEARYRMLTEHSPVGVFQADAEGTCLYANERWLELAGRGRSELLGEKWCQVVHPDDREAVAALWRGHVNGQGEFLAEMRLMRGDGAIRWVRGHAAALSVEEGPAGGLVGTIEDITAAKEAERRLRLSEEKFAKAFRASPDAMVISLTEDGRYIDLNDAFADMLGYSRLDLMGHTALGMGVWADPEDRARLVEAARRDGQVVNFETRLRRKNGEVFDTLIAVQKVVLDDLDCLLFICRDVSERKAMEARSRELLVRLDASNKELEQFAYVTSHDLQEPLRMIAGYAQLIERRYRGRLDDDADEFIAFLVDGAKRMQAMIRDLLEYSRVERLGGQFESFGMGEVLDDVMANLGAALTETGGRIEVGPMPQVTADRSQMLRLLQNLIGNALKYRSPDRQPVVTVTAEPGAGGWVISVADNGIGIEPAYFDRIFLVFQRLHTREHYDGTGIGLAICKKIVERHGGRIWVESEPDRGSVFRFSLAETQG</sequence>
<name>Q2W1P8_PARM1</name>
<reference evidence="18 19" key="1">
    <citation type="journal article" date="2005" name="DNA Res.">
        <title>Complete genome sequence of the facultative anaerobic magnetotactic bacterium Magnetospirillum sp. strain AMB-1.</title>
        <authorList>
            <person name="Matsunaga T."/>
            <person name="Okamura Y."/>
            <person name="Fukuda Y."/>
            <person name="Wahyudi A.T."/>
            <person name="Murase Y."/>
            <person name="Takeyama H."/>
        </authorList>
    </citation>
    <scope>NUCLEOTIDE SEQUENCE [LARGE SCALE GENOMIC DNA]</scope>
    <source>
        <strain evidence="19">ATCC 700264 / AMB-1</strain>
    </source>
</reference>
<keyword evidence="6" id="KW-0808">Transferase</keyword>
<protein>
    <recommendedName>
        <fullName evidence="3">histidine kinase</fullName>
        <ecNumber evidence="3">2.7.13.3</ecNumber>
    </recommendedName>
</protein>
<accession>Q2W1P8</accession>
<dbReference type="InterPro" id="IPR033479">
    <property type="entry name" value="dCache_1"/>
</dbReference>
<dbReference type="Pfam" id="PF13426">
    <property type="entry name" value="PAS_9"/>
    <property type="match status" value="1"/>
</dbReference>
<dbReference type="Gene3D" id="3.30.450.20">
    <property type="entry name" value="PAS domain"/>
    <property type="match status" value="4"/>
</dbReference>
<dbReference type="PROSITE" id="PS50113">
    <property type="entry name" value="PAC"/>
    <property type="match status" value="1"/>
</dbReference>
<keyword evidence="12" id="KW-0902">Two-component regulatory system</keyword>
<evidence type="ECO:0000256" key="12">
    <source>
        <dbReference type="ARBA" id="ARBA00023012"/>
    </source>
</evidence>
<dbReference type="Pfam" id="PF02518">
    <property type="entry name" value="HATPase_c"/>
    <property type="match status" value="1"/>
</dbReference>
<dbReference type="SUPFAM" id="SSF103190">
    <property type="entry name" value="Sensory domain-like"/>
    <property type="match status" value="1"/>
</dbReference>
<dbReference type="STRING" id="342108.amb3423"/>
<dbReference type="InterPro" id="IPR035965">
    <property type="entry name" value="PAS-like_dom_sf"/>
</dbReference>
<evidence type="ECO:0000256" key="4">
    <source>
        <dbReference type="ARBA" id="ARBA00022475"/>
    </source>
</evidence>
<dbReference type="CDD" id="cd00130">
    <property type="entry name" value="PAS"/>
    <property type="match status" value="2"/>
</dbReference>
<dbReference type="GO" id="GO:0005886">
    <property type="term" value="C:plasma membrane"/>
    <property type="evidence" value="ECO:0007669"/>
    <property type="project" value="UniProtKB-SubCell"/>
</dbReference>
<dbReference type="InterPro" id="IPR000700">
    <property type="entry name" value="PAS-assoc_C"/>
</dbReference>
<evidence type="ECO:0000256" key="3">
    <source>
        <dbReference type="ARBA" id="ARBA00012438"/>
    </source>
</evidence>
<dbReference type="Pfam" id="PF08447">
    <property type="entry name" value="PAS_3"/>
    <property type="match status" value="1"/>
</dbReference>
<feature type="domain" description="PAS" evidence="16">
    <location>
        <begin position="483"/>
        <end position="552"/>
    </location>
</feature>
<dbReference type="NCBIfam" id="TIGR00229">
    <property type="entry name" value="sensory_box"/>
    <property type="match status" value="2"/>
</dbReference>
<evidence type="ECO:0000256" key="11">
    <source>
        <dbReference type="ARBA" id="ARBA00022989"/>
    </source>
</evidence>
<feature type="region of interest" description="Disordered" evidence="14">
    <location>
        <begin position="20"/>
        <end position="39"/>
    </location>
</feature>
<dbReference type="Pfam" id="PF02743">
    <property type="entry name" value="dCache_1"/>
    <property type="match status" value="1"/>
</dbReference>
<dbReference type="SUPFAM" id="SSF47384">
    <property type="entry name" value="Homodimeric domain of signal transducing histidine kinase"/>
    <property type="match status" value="1"/>
</dbReference>
<dbReference type="InterPro" id="IPR036890">
    <property type="entry name" value="HATPase_C_sf"/>
</dbReference>
<dbReference type="SUPFAM" id="SSF55785">
    <property type="entry name" value="PYP-like sensor domain (PAS domain)"/>
    <property type="match status" value="2"/>
</dbReference>
<dbReference type="Pfam" id="PF00512">
    <property type="entry name" value="HisKA"/>
    <property type="match status" value="1"/>
</dbReference>
<comment type="subcellular location">
    <subcellularLocation>
        <location evidence="2">Cell membrane</location>
        <topology evidence="2">Multi-pass membrane protein</topology>
    </subcellularLocation>
</comment>
<evidence type="ECO:0000313" key="18">
    <source>
        <dbReference type="EMBL" id="BAE52227.1"/>
    </source>
</evidence>
<evidence type="ECO:0000259" key="15">
    <source>
        <dbReference type="PROSITE" id="PS50109"/>
    </source>
</evidence>
<dbReference type="CDD" id="cd00082">
    <property type="entry name" value="HisKA"/>
    <property type="match status" value="1"/>
</dbReference>
<dbReference type="HOGENOM" id="CLU_000445_114_21_5"/>
<evidence type="ECO:0000256" key="6">
    <source>
        <dbReference type="ARBA" id="ARBA00022679"/>
    </source>
</evidence>
<dbReference type="GO" id="GO:0005524">
    <property type="term" value="F:ATP binding"/>
    <property type="evidence" value="ECO:0007669"/>
    <property type="project" value="UniProtKB-KW"/>
</dbReference>
<dbReference type="InterPro" id="IPR013655">
    <property type="entry name" value="PAS_fold_3"/>
</dbReference>
<dbReference type="InterPro" id="IPR000014">
    <property type="entry name" value="PAS"/>
</dbReference>
<dbReference type="Gene3D" id="1.10.287.130">
    <property type="match status" value="1"/>
</dbReference>
<evidence type="ECO:0000256" key="5">
    <source>
        <dbReference type="ARBA" id="ARBA00022553"/>
    </source>
</evidence>
<keyword evidence="9 18" id="KW-0418">Kinase</keyword>
<evidence type="ECO:0000259" key="17">
    <source>
        <dbReference type="PROSITE" id="PS50113"/>
    </source>
</evidence>
<feature type="domain" description="Histidine kinase" evidence="15">
    <location>
        <begin position="625"/>
        <end position="839"/>
    </location>
</feature>
<organism evidence="18 19">
    <name type="scientific">Paramagnetospirillum magneticum (strain ATCC 700264 / AMB-1)</name>
    <name type="common">Magnetospirillum magneticum</name>
    <dbReference type="NCBI Taxonomy" id="342108"/>
    <lineage>
        <taxon>Bacteria</taxon>
        <taxon>Pseudomonadati</taxon>
        <taxon>Pseudomonadota</taxon>
        <taxon>Alphaproteobacteria</taxon>
        <taxon>Rhodospirillales</taxon>
        <taxon>Magnetospirillaceae</taxon>
        <taxon>Paramagnetospirillum</taxon>
    </lineage>
</organism>
<evidence type="ECO:0000256" key="7">
    <source>
        <dbReference type="ARBA" id="ARBA00022692"/>
    </source>
</evidence>
<evidence type="ECO:0000256" key="14">
    <source>
        <dbReference type="SAM" id="MobiDB-lite"/>
    </source>
</evidence>
<dbReference type="GO" id="GO:0000155">
    <property type="term" value="F:phosphorelay sensor kinase activity"/>
    <property type="evidence" value="ECO:0007669"/>
    <property type="project" value="InterPro"/>
</dbReference>
<keyword evidence="10" id="KW-0067">ATP-binding</keyword>
<dbReference type="SMART" id="SM00388">
    <property type="entry name" value="HisKA"/>
    <property type="match status" value="1"/>
</dbReference>
<dbReference type="PANTHER" id="PTHR43304:SF1">
    <property type="entry name" value="PAC DOMAIN-CONTAINING PROTEIN"/>
    <property type="match status" value="1"/>
</dbReference>
<dbReference type="InterPro" id="IPR001610">
    <property type="entry name" value="PAC"/>
</dbReference>
<gene>
    <name evidence="18" type="ordered locus">amb3423</name>
</gene>
<evidence type="ECO:0000256" key="2">
    <source>
        <dbReference type="ARBA" id="ARBA00004651"/>
    </source>
</evidence>
<dbReference type="KEGG" id="mag:amb3423"/>
<dbReference type="InterPro" id="IPR029151">
    <property type="entry name" value="Sensor-like_sf"/>
</dbReference>
<keyword evidence="8" id="KW-0547">Nucleotide-binding</keyword>
<evidence type="ECO:0000256" key="9">
    <source>
        <dbReference type="ARBA" id="ARBA00022777"/>
    </source>
</evidence>
<dbReference type="EC" id="2.7.13.3" evidence="3"/>
<dbReference type="InterPro" id="IPR052162">
    <property type="entry name" value="Sensor_kinase/Photoreceptor"/>
</dbReference>
<feature type="domain" description="PAS" evidence="16">
    <location>
        <begin position="357"/>
        <end position="427"/>
    </location>
</feature>
<dbReference type="InterPro" id="IPR004358">
    <property type="entry name" value="Sig_transdc_His_kin-like_C"/>
</dbReference>
<dbReference type="SUPFAM" id="SSF55874">
    <property type="entry name" value="ATPase domain of HSP90 chaperone/DNA topoisomerase II/histidine kinase"/>
    <property type="match status" value="1"/>
</dbReference>
<dbReference type="Gene3D" id="3.30.565.10">
    <property type="entry name" value="Histidine kinase-like ATPase, C-terminal domain"/>
    <property type="match status" value="1"/>
</dbReference>
<dbReference type="EMBL" id="AP007255">
    <property type="protein sequence ID" value="BAE52227.1"/>
    <property type="molecule type" value="Genomic_DNA"/>
</dbReference>
<evidence type="ECO:0000256" key="1">
    <source>
        <dbReference type="ARBA" id="ARBA00000085"/>
    </source>
</evidence>
<dbReference type="CDD" id="cd12915">
    <property type="entry name" value="PDC2_DGC_like"/>
    <property type="match status" value="1"/>
</dbReference>
<keyword evidence="11" id="KW-1133">Transmembrane helix</keyword>
<evidence type="ECO:0000256" key="13">
    <source>
        <dbReference type="ARBA" id="ARBA00023136"/>
    </source>
</evidence>
<dbReference type="PRINTS" id="PR00344">
    <property type="entry name" value="BCTRLSENSOR"/>
</dbReference>
<keyword evidence="4" id="KW-1003">Cell membrane</keyword>
<dbReference type="InterPro" id="IPR036097">
    <property type="entry name" value="HisK_dim/P_sf"/>
</dbReference>
<dbReference type="SMART" id="SM00091">
    <property type="entry name" value="PAS"/>
    <property type="match status" value="2"/>
</dbReference>
<dbReference type="AlphaFoldDB" id="Q2W1P8"/>
<dbReference type="InterPro" id="IPR005467">
    <property type="entry name" value="His_kinase_dom"/>
</dbReference>
<dbReference type="PROSITE" id="PS50109">
    <property type="entry name" value="HIS_KIN"/>
    <property type="match status" value="1"/>
</dbReference>
<keyword evidence="13" id="KW-0472">Membrane</keyword>
<dbReference type="FunFam" id="3.30.565.10:FF:000006">
    <property type="entry name" value="Sensor histidine kinase WalK"/>
    <property type="match status" value="1"/>
</dbReference>
<feature type="domain" description="PAC" evidence="17">
    <location>
        <begin position="430"/>
        <end position="482"/>
    </location>
</feature>
<dbReference type="CDD" id="cd12914">
    <property type="entry name" value="PDC1_DGC_like"/>
    <property type="match status" value="1"/>
</dbReference>